<dbReference type="GO" id="GO:0005524">
    <property type="term" value="F:ATP binding"/>
    <property type="evidence" value="ECO:0007669"/>
    <property type="project" value="UniProtKB-KW"/>
</dbReference>
<dbReference type="InterPro" id="IPR039421">
    <property type="entry name" value="Type_1_exporter"/>
</dbReference>
<dbReference type="GO" id="GO:0090374">
    <property type="term" value="P:oligopeptide export from mitochondrion"/>
    <property type="evidence" value="ECO:0007669"/>
    <property type="project" value="TreeGrafter"/>
</dbReference>
<feature type="domain" description="ABC transporter" evidence="9">
    <location>
        <begin position="352"/>
        <end position="588"/>
    </location>
</feature>
<evidence type="ECO:0000259" key="9">
    <source>
        <dbReference type="PROSITE" id="PS50893"/>
    </source>
</evidence>
<keyword evidence="5 11" id="KW-0067">ATP-binding</keyword>
<dbReference type="CDD" id="cd18575">
    <property type="entry name" value="ABC_6TM_bac_exporter_ABCB8_10_like"/>
    <property type="match status" value="1"/>
</dbReference>
<keyword evidence="12" id="KW-1185">Reference proteome</keyword>
<dbReference type="SMART" id="SM00382">
    <property type="entry name" value="AAA"/>
    <property type="match status" value="1"/>
</dbReference>
<dbReference type="PROSITE" id="PS00211">
    <property type="entry name" value="ABC_TRANSPORTER_1"/>
    <property type="match status" value="1"/>
</dbReference>
<dbReference type="InterPro" id="IPR017871">
    <property type="entry name" value="ABC_transporter-like_CS"/>
</dbReference>
<dbReference type="SUPFAM" id="SSF90123">
    <property type="entry name" value="ABC transporter transmembrane region"/>
    <property type="match status" value="1"/>
</dbReference>
<protein>
    <submittedName>
        <fullName evidence="11">ABC transporter ATP-binding protein</fullName>
    </submittedName>
</protein>
<feature type="transmembrane region" description="Helical" evidence="8">
    <location>
        <begin position="152"/>
        <end position="169"/>
    </location>
</feature>
<dbReference type="PROSITE" id="PS50929">
    <property type="entry name" value="ABC_TM1F"/>
    <property type="match status" value="1"/>
</dbReference>
<dbReference type="PROSITE" id="PS50893">
    <property type="entry name" value="ABC_TRANSPORTER_2"/>
    <property type="match status" value="1"/>
</dbReference>
<dbReference type="InterPro" id="IPR011527">
    <property type="entry name" value="ABC1_TM_dom"/>
</dbReference>
<dbReference type="Pfam" id="PF00005">
    <property type="entry name" value="ABC_tran"/>
    <property type="match status" value="1"/>
</dbReference>
<feature type="transmembrane region" description="Helical" evidence="8">
    <location>
        <begin position="290"/>
        <end position="312"/>
    </location>
</feature>
<feature type="transmembrane region" description="Helical" evidence="8">
    <location>
        <begin position="74"/>
        <end position="100"/>
    </location>
</feature>
<dbReference type="GO" id="GO:0015421">
    <property type="term" value="F:ABC-type oligopeptide transporter activity"/>
    <property type="evidence" value="ECO:0007669"/>
    <property type="project" value="TreeGrafter"/>
</dbReference>
<dbReference type="FunFam" id="3.40.50.300:FF:000403">
    <property type="entry name" value="ATP-binding cassette sub-family B member 8, mitochondrial"/>
    <property type="match status" value="1"/>
</dbReference>
<dbReference type="GO" id="GO:0005886">
    <property type="term" value="C:plasma membrane"/>
    <property type="evidence" value="ECO:0007669"/>
    <property type="project" value="UniProtKB-SubCell"/>
</dbReference>
<feature type="transmembrane region" description="Helical" evidence="8">
    <location>
        <begin position="175"/>
        <end position="193"/>
    </location>
</feature>
<dbReference type="PANTHER" id="PTHR43394:SF1">
    <property type="entry name" value="ATP-BINDING CASSETTE SUB-FAMILY B MEMBER 10, MITOCHONDRIAL"/>
    <property type="match status" value="1"/>
</dbReference>
<dbReference type="InterPro" id="IPR011918">
    <property type="entry name" value="ABC_MsbA_ATP-bd"/>
</dbReference>
<dbReference type="CDD" id="cd03249">
    <property type="entry name" value="ABC_MTABC3_MDL1_MDL2"/>
    <property type="match status" value="1"/>
</dbReference>
<evidence type="ECO:0000259" key="10">
    <source>
        <dbReference type="PROSITE" id="PS50929"/>
    </source>
</evidence>
<keyword evidence="4" id="KW-0547">Nucleotide-binding</keyword>
<dbReference type="Proteomes" id="UP000218968">
    <property type="component" value="Chromosome"/>
</dbReference>
<dbReference type="NCBIfam" id="TIGR02204">
    <property type="entry name" value="MsbA_rel"/>
    <property type="match status" value="1"/>
</dbReference>
<evidence type="ECO:0000313" key="12">
    <source>
        <dbReference type="Proteomes" id="UP000218968"/>
    </source>
</evidence>
<dbReference type="RefSeq" id="WP_096298650.1">
    <property type="nucleotide sequence ID" value="NZ_CP023406.1"/>
</dbReference>
<gene>
    <name evidence="11" type="ORF">CNR27_10720</name>
</gene>
<evidence type="ECO:0000256" key="4">
    <source>
        <dbReference type="ARBA" id="ARBA00022741"/>
    </source>
</evidence>
<evidence type="ECO:0000256" key="7">
    <source>
        <dbReference type="ARBA" id="ARBA00023136"/>
    </source>
</evidence>
<dbReference type="AlphaFoldDB" id="A0A290XFJ8"/>
<evidence type="ECO:0000256" key="5">
    <source>
        <dbReference type="ARBA" id="ARBA00022840"/>
    </source>
</evidence>
<comment type="subcellular location">
    <subcellularLocation>
        <location evidence="1">Cell membrane</location>
        <topology evidence="1">Multi-pass membrane protein</topology>
    </subcellularLocation>
</comment>
<dbReference type="Gene3D" id="1.20.1560.10">
    <property type="entry name" value="ABC transporter type 1, transmembrane domain"/>
    <property type="match status" value="1"/>
</dbReference>
<dbReference type="InterPro" id="IPR003439">
    <property type="entry name" value="ABC_transporter-like_ATP-bd"/>
</dbReference>
<dbReference type="Pfam" id="PF00664">
    <property type="entry name" value="ABC_membrane"/>
    <property type="match status" value="1"/>
</dbReference>
<dbReference type="InterPro" id="IPR036640">
    <property type="entry name" value="ABC1_TM_sf"/>
</dbReference>
<evidence type="ECO:0000313" key="11">
    <source>
        <dbReference type="EMBL" id="ATD67841.1"/>
    </source>
</evidence>
<proteinExistence type="predicted"/>
<evidence type="ECO:0000256" key="3">
    <source>
        <dbReference type="ARBA" id="ARBA00022692"/>
    </source>
</evidence>
<sequence>MAFRSPRAAPDAGQPKARIGALKTLWPFVMRQRGLFAAWLVALALSSAATLSLPLAVRKMIDHGFTGGDQIDAAFALLLAVAIALALFTAARFFFVSLLGERVVADLRSRLYGHLLDLDQAFFEQTRSGELVSRLSADTELLRSVVGSTMSVALRSTVMVLGSVAMLVITSPRLAAFTLIGIPLFVLPLVLGGRRLEKISRQSQDRVADANALANETLGAIRTVQAHAREPWERGRFGDAVAQSVATARRRIGLQSIITAVAITLIFGAVTVVLWSGAHDVIEGRMTAGTLGQFVLYALFGAGSVGALAEVWNELQRAAGGMGRIGELLVERPGIRAPEAPASLPRPVRGALRFDDVVFHYPSRPDAPALEHFSLDVAPGETVALVGPSGAGKSTVLSLLLRFHDPASGTISIDGVDIRSLDPAALREQLALVPQAPTIFAASARENIRYGRLDATDAEIEAAARAAEADAFIRELPDGYDAQLGERGARLSGGQQQRIAIARALLRDAPVLLLDEATSALDAQSEHAVQEALARLMEGRTTVVIAHRLATILKADRIVVMDRGRIVAQGTHAALLAQGGLYAELARLQFIE</sequence>
<evidence type="ECO:0000256" key="1">
    <source>
        <dbReference type="ARBA" id="ARBA00004651"/>
    </source>
</evidence>
<feature type="transmembrane region" description="Helical" evidence="8">
    <location>
        <begin position="257"/>
        <end position="278"/>
    </location>
</feature>
<dbReference type="GO" id="GO:0016887">
    <property type="term" value="F:ATP hydrolysis activity"/>
    <property type="evidence" value="ECO:0007669"/>
    <property type="project" value="InterPro"/>
</dbReference>
<dbReference type="SUPFAM" id="SSF52540">
    <property type="entry name" value="P-loop containing nucleoside triphosphate hydrolases"/>
    <property type="match status" value="1"/>
</dbReference>
<dbReference type="InterPro" id="IPR003593">
    <property type="entry name" value="AAA+_ATPase"/>
</dbReference>
<keyword evidence="3 8" id="KW-0812">Transmembrane</keyword>
<accession>A0A290XFJ8</accession>
<evidence type="ECO:0000256" key="8">
    <source>
        <dbReference type="SAM" id="Phobius"/>
    </source>
</evidence>
<keyword evidence="6 8" id="KW-1133">Transmembrane helix</keyword>
<dbReference type="Gene3D" id="3.40.50.300">
    <property type="entry name" value="P-loop containing nucleotide triphosphate hydrolases"/>
    <property type="match status" value="1"/>
</dbReference>
<name>A0A290XFJ8_9GAMM</name>
<dbReference type="PANTHER" id="PTHR43394">
    <property type="entry name" value="ATP-DEPENDENT PERMEASE MDL1, MITOCHONDRIAL"/>
    <property type="match status" value="1"/>
</dbReference>
<keyword evidence="7 8" id="KW-0472">Membrane</keyword>
<evidence type="ECO:0000256" key="6">
    <source>
        <dbReference type="ARBA" id="ARBA00022989"/>
    </source>
</evidence>
<reference evidence="12" key="1">
    <citation type="submission" date="2017-09" db="EMBL/GenBank/DDBJ databases">
        <title>Luteimonas liuhanmingii sp.nov., isolated from the intestinal contents of Tibetan Plateau Pika in Yushu, Qinghai Province, China.</title>
        <authorList>
            <person name="Gui Z."/>
        </authorList>
    </citation>
    <scope>NUCLEOTIDE SEQUENCE [LARGE SCALE GENOMIC DNA]</scope>
    <source>
        <strain evidence="12">100111</strain>
    </source>
</reference>
<keyword evidence="2" id="KW-0813">Transport</keyword>
<evidence type="ECO:0000256" key="2">
    <source>
        <dbReference type="ARBA" id="ARBA00022448"/>
    </source>
</evidence>
<dbReference type="InterPro" id="IPR027417">
    <property type="entry name" value="P-loop_NTPase"/>
</dbReference>
<organism evidence="11 12">
    <name type="scientific">Luteimonas chenhongjianii</name>
    <dbReference type="NCBI Taxonomy" id="2006110"/>
    <lineage>
        <taxon>Bacteria</taxon>
        <taxon>Pseudomonadati</taxon>
        <taxon>Pseudomonadota</taxon>
        <taxon>Gammaproteobacteria</taxon>
        <taxon>Lysobacterales</taxon>
        <taxon>Lysobacteraceae</taxon>
        <taxon>Luteimonas</taxon>
    </lineage>
</organism>
<dbReference type="OrthoDB" id="9806127at2"/>
<dbReference type="EMBL" id="CP023406">
    <property type="protein sequence ID" value="ATD67841.1"/>
    <property type="molecule type" value="Genomic_DNA"/>
</dbReference>
<feature type="domain" description="ABC transmembrane type-1" evidence="10">
    <location>
        <begin position="40"/>
        <end position="317"/>
    </location>
</feature>
<dbReference type="KEGG" id="lum:CNR27_10720"/>